<evidence type="ECO:0000256" key="3">
    <source>
        <dbReference type="ARBA" id="ARBA00023163"/>
    </source>
</evidence>
<sequence>MDKKVIQEVEEMTMRLQEDGLKWMVPFYEEHEISFNELRILRIIDESGRLTLNQLAQHMRKAATNLSIAVSKLEKRGLLIRETSKTDKRIIFIEVSEKGHELSKGSYEYFLQLIENNVEDEMIALHKALKDYSEKMASLNLG</sequence>
<dbReference type="EMBL" id="SODD01000010">
    <property type="protein sequence ID" value="TDW20792.1"/>
    <property type="molecule type" value="Genomic_DNA"/>
</dbReference>
<gene>
    <name evidence="5" type="ORF">EDD63_11012</name>
</gene>
<dbReference type="InterPro" id="IPR039422">
    <property type="entry name" value="MarR/SlyA-like"/>
</dbReference>
<evidence type="ECO:0000256" key="2">
    <source>
        <dbReference type="ARBA" id="ARBA00023125"/>
    </source>
</evidence>
<dbReference type="AlphaFoldDB" id="A0A4R7ZSL9"/>
<keyword evidence="1" id="KW-0805">Transcription regulation</keyword>
<protein>
    <submittedName>
        <fullName evidence="5">DNA-binding MarR family transcriptional regulator</fullName>
    </submittedName>
</protein>
<dbReference type="GO" id="GO:0006950">
    <property type="term" value="P:response to stress"/>
    <property type="evidence" value="ECO:0007669"/>
    <property type="project" value="TreeGrafter"/>
</dbReference>
<evidence type="ECO:0000259" key="4">
    <source>
        <dbReference type="PROSITE" id="PS50995"/>
    </source>
</evidence>
<feature type="domain" description="HTH marR-type" evidence="4">
    <location>
        <begin position="2"/>
        <end position="142"/>
    </location>
</feature>
<accession>A0A4R7ZSL9</accession>
<dbReference type="PANTHER" id="PTHR33164">
    <property type="entry name" value="TRANSCRIPTIONAL REGULATOR, MARR FAMILY"/>
    <property type="match status" value="1"/>
</dbReference>
<dbReference type="SUPFAM" id="SSF46785">
    <property type="entry name" value="Winged helix' DNA-binding domain"/>
    <property type="match status" value="1"/>
</dbReference>
<dbReference type="OrthoDB" id="9799663at2"/>
<dbReference type="GO" id="GO:0003700">
    <property type="term" value="F:DNA-binding transcription factor activity"/>
    <property type="evidence" value="ECO:0007669"/>
    <property type="project" value="InterPro"/>
</dbReference>
<dbReference type="RefSeq" id="WP_134168843.1">
    <property type="nucleotide sequence ID" value="NZ_SODD01000010.1"/>
</dbReference>
<dbReference type="InterPro" id="IPR036388">
    <property type="entry name" value="WH-like_DNA-bd_sf"/>
</dbReference>
<evidence type="ECO:0000313" key="5">
    <source>
        <dbReference type="EMBL" id="TDW20792.1"/>
    </source>
</evidence>
<dbReference type="Proteomes" id="UP000294743">
    <property type="component" value="Unassembled WGS sequence"/>
</dbReference>
<keyword evidence="2 5" id="KW-0238">DNA-binding</keyword>
<name>A0A4R7ZSL9_9FIRM</name>
<dbReference type="Gene3D" id="1.10.10.10">
    <property type="entry name" value="Winged helix-like DNA-binding domain superfamily/Winged helix DNA-binding domain"/>
    <property type="match status" value="1"/>
</dbReference>
<dbReference type="PROSITE" id="PS50995">
    <property type="entry name" value="HTH_MARR_2"/>
    <property type="match status" value="1"/>
</dbReference>
<proteinExistence type="predicted"/>
<dbReference type="InterPro" id="IPR036390">
    <property type="entry name" value="WH_DNA-bd_sf"/>
</dbReference>
<dbReference type="SMART" id="SM00347">
    <property type="entry name" value="HTH_MARR"/>
    <property type="match status" value="1"/>
</dbReference>
<organism evidence="5 6">
    <name type="scientific">Breznakia blatticola</name>
    <dbReference type="NCBI Taxonomy" id="1754012"/>
    <lineage>
        <taxon>Bacteria</taxon>
        <taxon>Bacillati</taxon>
        <taxon>Bacillota</taxon>
        <taxon>Erysipelotrichia</taxon>
        <taxon>Erysipelotrichales</taxon>
        <taxon>Erysipelotrichaceae</taxon>
        <taxon>Breznakia</taxon>
    </lineage>
</organism>
<dbReference type="PROSITE" id="PS01117">
    <property type="entry name" value="HTH_MARR_1"/>
    <property type="match status" value="1"/>
</dbReference>
<keyword evidence="6" id="KW-1185">Reference proteome</keyword>
<comment type="caution">
    <text evidence="5">The sequence shown here is derived from an EMBL/GenBank/DDBJ whole genome shotgun (WGS) entry which is preliminary data.</text>
</comment>
<evidence type="ECO:0000313" key="6">
    <source>
        <dbReference type="Proteomes" id="UP000294743"/>
    </source>
</evidence>
<dbReference type="InterPro" id="IPR000835">
    <property type="entry name" value="HTH_MarR-typ"/>
</dbReference>
<keyword evidence="3" id="KW-0804">Transcription</keyword>
<dbReference type="PANTHER" id="PTHR33164:SF89">
    <property type="entry name" value="MARR FAMILY REGULATORY PROTEIN"/>
    <property type="match status" value="1"/>
</dbReference>
<reference evidence="5 6" key="1">
    <citation type="submission" date="2019-03" db="EMBL/GenBank/DDBJ databases">
        <title>Genomic Encyclopedia of Type Strains, Phase IV (KMG-IV): sequencing the most valuable type-strain genomes for metagenomic binning, comparative biology and taxonomic classification.</title>
        <authorList>
            <person name="Goeker M."/>
        </authorList>
    </citation>
    <scope>NUCLEOTIDE SEQUENCE [LARGE SCALE GENOMIC DNA]</scope>
    <source>
        <strain evidence="5 6">DSM 28867</strain>
    </source>
</reference>
<evidence type="ECO:0000256" key="1">
    <source>
        <dbReference type="ARBA" id="ARBA00023015"/>
    </source>
</evidence>
<dbReference type="GO" id="GO:0003677">
    <property type="term" value="F:DNA binding"/>
    <property type="evidence" value="ECO:0007669"/>
    <property type="project" value="UniProtKB-KW"/>
</dbReference>
<dbReference type="Pfam" id="PF01047">
    <property type="entry name" value="MarR"/>
    <property type="match status" value="1"/>
</dbReference>
<dbReference type="InterPro" id="IPR023187">
    <property type="entry name" value="Tscrpt_reg_MarR-type_CS"/>
</dbReference>